<reference evidence="1 2" key="1">
    <citation type="submission" date="2017-12" db="EMBL/GenBank/DDBJ databases">
        <title>Comparative genomics of Botrytis spp.</title>
        <authorList>
            <person name="Valero-Jimenez C.A."/>
            <person name="Tapia P."/>
            <person name="Veloso J."/>
            <person name="Silva-Moreno E."/>
            <person name="Staats M."/>
            <person name="Valdes J.H."/>
            <person name="Van Kan J.A.L."/>
        </authorList>
    </citation>
    <scope>NUCLEOTIDE SEQUENCE [LARGE SCALE GENOMIC DNA]</scope>
    <source>
        <strain evidence="1 2">MUCL435</strain>
    </source>
</reference>
<sequence>MNRGNCRIYYFDSPSNITQKIETCPKYLPKNLAVDASIFAIHGVDRHFTKSVDSKEEMAYLRLIKKIPVIKFFEVFIGKLWFDAFFTVGHIYNVR</sequence>
<gene>
    <name evidence="1" type="ORF">BGAL_0095g00100</name>
</gene>
<dbReference type="AlphaFoldDB" id="A0A4S8REJ0"/>
<dbReference type="Proteomes" id="UP000308671">
    <property type="component" value="Unassembled WGS sequence"/>
</dbReference>
<evidence type="ECO:0000313" key="2">
    <source>
        <dbReference type="Proteomes" id="UP000308671"/>
    </source>
</evidence>
<name>A0A4S8REJ0_9HELO</name>
<protein>
    <submittedName>
        <fullName evidence="1">Uncharacterized protein</fullName>
    </submittedName>
</protein>
<comment type="caution">
    <text evidence="1">The sequence shown here is derived from an EMBL/GenBank/DDBJ whole genome shotgun (WGS) entry which is preliminary data.</text>
</comment>
<proteinExistence type="predicted"/>
<organism evidence="1 2">
    <name type="scientific">Botrytis galanthina</name>
    <dbReference type="NCBI Taxonomy" id="278940"/>
    <lineage>
        <taxon>Eukaryota</taxon>
        <taxon>Fungi</taxon>
        <taxon>Dikarya</taxon>
        <taxon>Ascomycota</taxon>
        <taxon>Pezizomycotina</taxon>
        <taxon>Leotiomycetes</taxon>
        <taxon>Helotiales</taxon>
        <taxon>Sclerotiniaceae</taxon>
        <taxon>Botrytis</taxon>
    </lineage>
</organism>
<keyword evidence="2" id="KW-1185">Reference proteome</keyword>
<dbReference type="EMBL" id="PQXL01000095">
    <property type="protein sequence ID" value="THV51894.1"/>
    <property type="molecule type" value="Genomic_DNA"/>
</dbReference>
<accession>A0A4S8REJ0</accession>
<evidence type="ECO:0000313" key="1">
    <source>
        <dbReference type="EMBL" id="THV51894.1"/>
    </source>
</evidence>